<dbReference type="Pfam" id="PF00358">
    <property type="entry name" value="PTS_EIIA_1"/>
    <property type="match status" value="1"/>
</dbReference>
<dbReference type="PROSITE" id="PS51093">
    <property type="entry name" value="PTS_EIIA_TYPE_1"/>
    <property type="match status" value="1"/>
</dbReference>
<evidence type="ECO:0000256" key="9">
    <source>
        <dbReference type="ARBA" id="ARBA00022989"/>
    </source>
</evidence>
<dbReference type="PROSITE" id="PS51103">
    <property type="entry name" value="PTS_EIIC_TYPE_1"/>
    <property type="match status" value="1"/>
</dbReference>
<feature type="transmembrane region" description="Helical" evidence="12">
    <location>
        <begin position="112"/>
        <end position="137"/>
    </location>
</feature>
<evidence type="ECO:0000256" key="1">
    <source>
        <dbReference type="ARBA" id="ARBA00004651"/>
    </source>
</evidence>
<feature type="transmembrane region" description="Helical" evidence="12">
    <location>
        <begin position="386"/>
        <end position="409"/>
    </location>
</feature>
<organism evidence="16 17">
    <name type="scientific">Bacillus safensis</name>
    <dbReference type="NCBI Taxonomy" id="561879"/>
    <lineage>
        <taxon>Bacteria</taxon>
        <taxon>Bacillati</taxon>
        <taxon>Bacillota</taxon>
        <taxon>Bacilli</taxon>
        <taxon>Bacillales</taxon>
        <taxon>Bacillaceae</taxon>
        <taxon>Bacillus</taxon>
    </lineage>
</organism>
<dbReference type="PANTHER" id="PTHR30175">
    <property type="entry name" value="PHOSPHOTRANSFERASE SYSTEM TRANSPORT PROTEIN"/>
    <property type="match status" value="1"/>
</dbReference>
<dbReference type="InterPro" id="IPR050558">
    <property type="entry name" value="PTS_Sugar-Specific_Components"/>
</dbReference>
<dbReference type="RefSeq" id="WP_075621403.1">
    <property type="nucleotide sequence ID" value="NZ_CP015607.1"/>
</dbReference>
<dbReference type="Proteomes" id="UP000185426">
    <property type="component" value="Chromosome"/>
</dbReference>
<evidence type="ECO:0000256" key="5">
    <source>
        <dbReference type="ARBA" id="ARBA00022679"/>
    </source>
</evidence>
<dbReference type="GO" id="GO:0009401">
    <property type="term" value="P:phosphoenolpyruvate-dependent sugar phosphotransferase system"/>
    <property type="evidence" value="ECO:0007669"/>
    <property type="project" value="UniProtKB-KW"/>
</dbReference>
<feature type="transmembrane region" description="Helical" evidence="12">
    <location>
        <begin position="149"/>
        <end position="169"/>
    </location>
</feature>
<keyword evidence="10 12" id="KW-0472">Membrane</keyword>
<dbReference type="PROSITE" id="PS00371">
    <property type="entry name" value="PTS_EIIA_TYPE_1_HIS"/>
    <property type="match status" value="1"/>
</dbReference>
<evidence type="ECO:0000256" key="10">
    <source>
        <dbReference type="ARBA" id="ARBA00023136"/>
    </source>
</evidence>
<dbReference type="InterPro" id="IPR001127">
    <property type="entry name" value="PTS_EIIA_1_perm"/>
</dbReference>
<keyword evidence="5" id="KW-0808">Transferase</keyword>
<evidence type="ECO:0000256" key="6">
    <source>
        <dbReference type="ARBA" id="ARBA00022683"/>
    </source>
</evidence>
<feature type="transmembrane region" description="Helical" evidence="12">
    <location>
        <begin position="290"/>
        <end position="318"/>
    </location>
</feature>
<dbReference type="PANTHER" id="PTHR30175:SF1">
    <property type="entry name" value="PTS SYSTEM ARBUTIN-, CELLOBIOSE-, AND SALICIN-SPECIFIC EIIBC COMPONENT-RELATED"/>
    <property type="match status" value="1"/>
</dbReference>
<evidence type="ECO:0000259" key="14">
    <source>
        <dbReference type="PROSITE" id="PS51098"/>
    </source>
</evidence>
<dbReference type="InterPro" id="IPR003352">
    <property type="entry name" value="PTS_EIIC"/>
</dbReference>
<evidence type="ECO:0000256" key="4">
    <source>
        <dbReference type="ARBA" id="ARBA00022597"/>
    </source>
</evidence>
<feature type="active site" description="Phosphocysteine intermediate; for EIIB activity" evidence="11">
    <location>
        <position position="30"/>
    </location>
</feature>
<keyword evidence="7 12" id="KW-0812">Transmembrane</keyword>
<dbReference type="GO" id="GO:0015771">
    <property type="term" value="P:trehalose transport"/>
    <property type="evidence" value="ECO:0007669"/>
    <property type="project" value="TreeGrafter"/>
</dbReference>
<keyword evidence="4" id="KW-0762">Sugar transport</keyword>
<accession>A0A1L6ZDY3</accession>
<sequence>MSKVRDYQKLAEDILEAVGGEENVVSAARCATRLRLVLKRSNPKAKEAVNAMPGVITVVENGGQFQVVIGQHVGEVYEHFSSLVQLQPSEDDQVNENKGTVLNRVIATMSAVFAPFVYILAAAGILQGALILINLLFPSFSKTGTYEVFSFISWAPFTFLPIFIAITAAKHFKTNMYIAVACTAALVSPAWTEIAGRVASGEGVTFLGIALSETVYTSSVLPPLFLVWILSYVERFLNKRIHEVVKPLFVPFICMVVMVPLTILLIGPLSTAGANGIANGYNVLAENVPALAGAIIGGFWQVLVIFGVHWGITPMVLANFEQYGRDSFQAYQTIAVIAQVGAVLGVILKARNRETRKVGVSAGITGLFGITEPAIYGVTLRFKKPFIFGCISGAVGAIAASFFTPYYFAYAGLPGPLTIVNGISSDYPTSIIGILIGVAIALILPVVLIQMFGYGEDTVEQTAGATSDKDQVGEKMNASMNNEETIPAPLAGKVLPLSEVPDAVFSSGAMGKGFAIEPTDNKLYAPFDGSVVMLAPTKHAIGLRSEFGVELLVHVGIDTVSLDGSAFTLHIKEGSKVKKGDLLMTFDQEAIESKGLKTITPVIITNTQAYEDVIVEEQSTCQSTDVMITIVK</sequence>
<feature type="transmembrane region" description="Helical" evidence="12">
    <location>
        <begin position="176"/>
        <end position="194"/>
    </location>
</feature>
<evidence type="ECO:0000256" key="8">
    <source>
        <dbReference type="ARBA" id="ARBA00022777"/>
    </source>
</evidence>
<feature type="transmembrane region" description="Helical" evidence="12">
    <location>
        <begin position="429"/>
        <end position="449"/>
    </location>
</feature>
<dbReference type="GO" id="GO:0090589">
    <property type="term" value="F:protein-phosphocysteine-trehalose phosphotransferase system transporter activity"/>
    <property type="evidence" value="ECO:0007669"/>
    <property type="project" value="TreeGrafter"/>
</dbReference>
<feature type="transmembrane region" description="Helical" evidence="12">
    <location>
        <begin position="360"/>
        <end position="379"/>
    </location>
</feature>
<keyword evidence="2" id="KW-0813">Transport</keyword>
<feature type="transmembrane region" description="Helical" evidence="12">
    <location>
        <begin position="214"/>
        <end position="233"/>
    </location>
</feature>
<dbReference type="Pfam" id="PF00367">
    <property type="entry name" value="PTS_EIIB"/>
    <property type="match status" value="1"/>
</dbReference>
<dbReference type="GO" id="GO:0005886">
    <property type="term" value="C:plasma membrane"/>
    <property type="evidence" value="ECO:0007669"/>
    <property type="project" value="UniProtKB-SubCell"/>
</dbReference>
<dbReference type="InterPro" id="IPR036878">
    <property type="entry name" value="Glu_permease_IIB"/>
</dbReference>
<keyword evidence="3" id="KW-1003">Cell membrane</keyword>
<dbReference type="InterPro" id="IPR001996">
    <property type="entry name" value="PTS_IIB_1"/>
</dbReference>
<dbReference type="SUPFAM" id="SSF51261">
    <property type="entry name" value="Duplicated hybrid motif"/>
    <property type="match status" value="1"/>
</dbReference>
<keyword evidence="6" id="KW-0598">Phosphotransferase system</keyword>
<dbReference type="Gene3D" id="2.70.70.10">
    <property type="entry name" value="Glucose Permease (Domain IIA)"/>
    <property type="match status" value="1"/>
</dbReference>
<evidence type="ECO:0000256" key="12">
    <source>
        <dbReference type="SAM" id="Phobius"/>
    </source>
</evidence>
<evidence type="ECO:0000259" key="13">
    <source>
        <dbReference type="PROSITE" id="PS51093"/>
    </source>
</evidence>
<dbReference type="NCBIfam" id="TIGR00830">
    <property type="entry name" value="PTBA"/>
    <property type="match status" value="1"/>
</dbReference>
<dbReference type="GO" id="GO:0008982">
    <property type="term" value="F:protein-N(PI)-phosphohistidine-sugar phosphotransferase activity"/>
    <property type="evidence" value="ECO:0007669"/>
    <property type="project" value="InterPro"/>
</dbReference>
<feature type="transmembrane region" description="Helical" evidence="12">
    <location>
        <begin position="245"/>
        <end position="270"/>
    </location>
</feature>
<evidence type="ECO:0000256" key="2">
    <source>
        <dbReference type="ARBA" id="ARBA00022448"/>
    </source>
</evidence>
<dbReference type="AlphaFoldDB" id="A0A1L6ZDY3"/>
<dbReference type="InterPro" id="IPR013013">
    <property type="entry name" value="PTS_EIIC_1"/>
</dbReference>
<evidence type="ECO:0000256" key="3">
    <source>
        <dbReference type="ARBA" id="ARBA00022475"/>
    </source>
</evidence>
<dbReference type="Gene3D" id="3.30.1360.60">
    <property type="entry name" value="Glucose permease domain IIB"/>
    <property type="match status" value="1"/>
</dbReference>
<feature type="domain" description="PTS EIIA type-1" evidence="13">
    <location>
        <begin position="502"/>
        <end position="606"/>
    </location>
</feature>
<dbReference type="Pfam" id="PF02378">
    <property type="entry name" value="PTS_EIIC"/>
    <property type="match status" value="1"/>
</dbReference>
<evidence type="ECO:0000256" key="11">
    <source>
        <dbReference type="PROSITE-ProRule" id="PRU00421"/>
    </source>
</evidence>
<dbReference type="SUPFAM" id="SSF55604">
    <property type="entry name" value="Glucose permease domain IIB"/>
    <property type="match status" value="1"/>
</dbReference>
<proteinExistence type="predicted"/>
<protein>
    <submittedName>
        <fullName evidence="16">PTS beta-glucoside transporter subunit EIIBCA</fullName>
    </submittedName>
</protein>
<dbReference type="GO" id="GO:0016301">
    <property type="term" value="F:kinase activity"/>
    <property type="evidence" value="ECO:0007669"/>
    <property type="project" value="UniProtKB-KW"/>
</dbReference>
<evidence type="ECO:0000259" key="15">
    <source>
        <dbReference type="PROSITE" id="PS51103"/>
    </source>
</evidence>
<name>A0A1L6ZDY3_BACIA</name>
<dbReference type="InterPro" id="IPR011055">
    <property type="entry name" value="Dup_hybrid_motif"/>
</dbReference>
<dbReference type="FunFam" id="2.70.70.10:FF:000001">
    <property type="entry name" value="PTS system glucose-specific IIA component"/>
    <property type="match status" value="1"/>
</dbReference>
<feature type="transmembrane region" description="Helical" evidence="12">
    <location>
        <begin position="330"/>
        <end position="348"/>
    </location>
</feature>
<evidence type="ECO:0000313" key="16">
    <source>
        <dbReference type="EMBL" id="APT44710.1"/>
    </source>
</evidence>
<evidence type="ECO:0000256" key="7">
    <source>
        <dbReference type="ARBA" id="ARBA00022692"/>
    </source>
</evidence>
<comment type="subcellular location">
    <subcellularLocation>
        <location evidence="1">Cell membrane</location>
        <topology evidence="1">Multi-pass membrane protein</topology>
    </subcellularLocation>
</comment>
<dbReference type="PROSITE" id="PS51098">
    <property type="entry name" value="PTS_EIIB_TYPE_1"/>
    <property type="match status" value="1"/>
</dbReference>
<dbReference type="CDD" id="cd00212">
    <property type="entry name" value="PTS_IIB_glc"/>
    <property type="match status" value="1"/>
</dbReference>
<feature type="domain" description="PTS EIIC type-1" evidence="15">
    <location>
        <begin position="107"/>
        <end position="468"/>
    </location>
</feature>
<dbReference type="InterPro" id="IPR011297">
    <property type="entry name" value="PTS_IIABC_b_glu"/>
</dbReference>
<evidence type="ECO:0000313" key="17">
    <source>
        <dbReference type="Proteomes" id="UP000185426"/>
    </source>
</evidence>
<keyword evidence="9 12" id="KW-1133">Transmembrane helix</keyword>
<keyword evidence="8" id="KW-0418">Kinase</keyword>
<gene>
    <name evidence="16" type="ORF">BSA145_01490</name>
</gene>
<dbReference type="NCBIfam" id="TIGR01995">
    <property type="entry name" value="PTS-II-ABC-beta"/>
    <property type="match status" value="1"/>
</dbReference>
<dbReference type="EMBL" id="CP015607">
    <property type="protein sequence ID" value="APT44710.1"/>
    <property type="molecule type" value="Genomic_DNA"/>
</dbReference>
<dbReference type="InterPro" id="IPR018113">
    <property type="entry name" value="PTrfase_EIIB_Cys"/>
</dbReference>
<reference evidence="16 17" key="1">
    <citation type="submission" date="2016-05" db="EMBL/GenBank/DDBJ databases">
        <title>Complete Genome and Methylome Analysis of Psychrotrophic Bacterial Isolates from Antarctic Lake Untersee.</title>
        <authorList>
            <person name="Fomenkov A."/>
            <person name="Akimov V.N."/>
            <person name="Vasilyeva L.V."/>
            <person name="Andersen D."/>
            <person name="Vincze T."/>
            <person name="Roberts R.J."/>
        </authorList>
    </citation>
    <scope>NUCLEOTIDE SEQUENCE [LARGE SCALE GENOMIC DNA]</scope>
    <source>
        <strain evidence="16 17">U14-5</strain>
    </source>
</reference>
<feature type="domain" description="PTS EIIB type-1" evidence="14">
    <location>
        <begin position="8"/>
        <end position="90"/>
    </location>
</feature>